<dbReference type="GO" id="GO:0006415">
    <property type="term" value="P:translational termination"/>
    <property type="evidence" value="ECO:0007669"/>
    <property type="project" value="UniProtKB-UniRule"/>
</dbReference>
<evidence type="ECO:0000256" key="1">
    <source>
        <dbReference type="ARBA" id="ARBA00005912"/>
    </source>
</evidence>
<dbReference type="HAMAP" id="MF_00040">
    <property type="entry name" value="RRF"/>
    <property type="match status" value="1"/>
</dbReference>
<comment type="function">
    <text evidence="3">Responsible for the release of ribosomes from messenger RNA at the termination of protein biosynthesis. May increase the efficiency of translation by recycling ribosomes from one round of translation to another.</text>
</comment>
<dbReference type="GO" id="GO:0043023">
    <property type="term" value="F:ribosomal large subunit binding"/>
    <property type="evidence" value="ECO:0007669"/>
    <property type="project" value="TreeGrafter"/>
</dbReference>
<comment type="subcellular location">
    <subcellularLocation>
        <location evidence="3">Cytoplasm</location>
    </subcellularLocation>
</comment>
<accession>A0AA48KYG8</accession>
<dbReference type="InterPro" id="IPR023584">
    <property type="entry name" value="Ribosome_recyc_fac_dom"/>
</dbReference>
<evidence type="ECO:0000259" key="4">
    <source>
        <dbReference type="Pfam" id="PF01765"/>
    </source>
</evidence>
<dbReference type="InterPro" id="IPR036191">
    <property type="entry name" value="RRF_sf"/>
</dbReference>
<dbReference type="KEGG" id="ips:CfP315_0392"/>
<dbReference type="Proteomes" id="UP001337580">
    <property type="component" value="Chromosome"/>
</dbReference>
<dbReference type="Gene3D" id="3.30.1360.40">
    <property type="match status" value="1"/>
</dbReference>
<dbReference type="Pfam" id="PF01765">
    <property type="entry name" value="RRF"/>
    <property type="match status" value="1"/>
</dbReference>
<organism evidence="5">
    <name type="scientific">Candidatus Improbicoccus pseudotrichonymphae</name>
    <dbReference type="NCBI Taxonomy" id="3033792"/>
    <lineage>
        <taxon>Bacteria</taxon>
        <taxon>Bacillati</taxon>
        <taxon>Bacillota</taxon>
        <taxon>Clostridia</taxon>
        <taxon>Candidatus Improbicoccus</taxon>
    </lineage>
</organism>
<name>A0AA48KYG8_9FIRM</name>
<dbReference type="SUPFAM" id="SSF55194">
    <property type="entry name" value="Ribosome recycling factor, RRF"/>
    <property type="match status" value="1"/>
</dbReference>
<evidence type="ECO:0000313" key="5">
    <source>
        <dbReference type="EMBL" id="BED91857.1"/>
    </source>
</evidence>
<dbReference type="Gene3D" id="1.10.132.20">
    <property type="entry name" value="Ribosome-recycling factor"/>
    <property type="match status" value="1"/>
</dbReference>
<evidence type="ECO:0000256" key="3">
    <source>
        <dbReference type="HAMAP-Rule" id="MF_00040"/>
    </source>
</evidence>
<dbReference type="AlphaFoldDB" id="A0AA48KYG8"/>
<protein>
    <recommendedName>
        <fullName evidence="3">Ribosome-recycling factor</fullName>
        <shortName evidence="3">RRF</shortName>
    </recommendedName>
    <alternativeName>
        <fullName evidence="3">Ribosome-releasing factor</fullName>
    </alternativeName>
</protein>
<keyword evidence="3" id="KW-0963">Cytoplasm</keyword>
<gene>
    <name evidence="3" type="primary">frr</name>
    <name evidence="5" type="ORF">CfP315_0392</name>
</gene>
<dbReference type="PANTHER" id="PTHR20982">
    <property type="entry name" value="RIBOSOME RECYCLING FACTOR"/>
    <property type="match status" value="1"/>
</dbReference>
<dbReference type="CDD" id="cd00520">
    <property type="entry name" value="RRF"/>
    <property type="match status" value="1"/>
</dbReference>
<dbReference type="FunFam" id="3.30.1360.40:FF:000001">
    <property type="entry name" value="Ribosome-recycling factor"/>
    <property type="match status" value="1"/>
</dbReference>
<evidence type="ECO:0000256" key="2">
    <source>
        <dbReference type="ARBA" id="ARBA00022917"/>
    </source>
</evidence>
<feature type="domain" description="Ribosome recycling factor" evidence="4">
    <location>
        <begin position="19"/>
        <end position="181"/>
    </location>
</feature>
<dbReference type="EMBL" id="AP027924">
    <property type="protein sequence ID" value="BED91857.1"/>
    <property type="molecule type" value="Genomic_DNA"/>
</dbReference>
<sequence length="184" mass="21095">MEGILKDFETSLDRNFAFLKDEYKKIRADRVDASILDKIKVECFGSFSPINQLASVSVAESRILSISPWDITLLNSIEKAILKSDIGVSPQNDGKVIKCVFPPLSQERRNEFAKEVSKKCEESKISIRNFRHEFMTKLKNMKKKSEISTDEIQRLEKQIQKSVDVFISKTDTLKEEKTKQIFGG</sequence>
<dbReference type="InterPro" id="IPR002661">
    <property type="entry name" value="Ribosome_recyc_fac"/>
</dbReference>
<comment type="similarity">
    <text evidence="1 3">Belongs to the RRF family.</text>
</comment>
<reference evidence="5" key="1">
    <citation type="journal article" date="2023" name="ISME J.">
        <title>Emergence of putative energy parasites within Clostridia revealed by genome analysis of a novel endosymbiotic clade.</title>
        <authorList>
            <person name="Takahashi K."/>
            <person name="Kuwahara H."/>
            <person name="Horikawa Y."/>
            <person name="Izawa K."/>
            <person name="Kato D."/>
            <person name="Inagaki T."/>
            <person name="Yuki M."/>
            <person name="Ohkuma M."/>
            <person name="Hongoh Y."/>
        </authorList>
    </citation>
    <scope>NUCLEOTIDE SEQUENCE</scope>
    <source>
        <strain evidence="5">CfP3-15</strain>
    </source>
</reference>
<proteinExistence type="inferred from homology"/>
<dbReference type="NCBIfam" id="TIGR00496">
    <property type="entry name" value="frr"/>
    <property type="match status" value="1"/>
</dbReference>
<dbReference type="PANTHER" id="PTHR20982:SF3">
    <property type="entry name" value="MITOCHONDRIAL RIBOSOME RECYCLING FACTOR PSEUDO 1"/>
    <property type="match status" value="1"/>
</dbReference>
<keyword evidence="2 3" id="KW-0648">Protein biosynthesis</keyword>
<dbReference type="GO" id="GO:0005737">
    <property type="term" value="C:cytoplasm"/>
    <property type="evidence" value="ECO:0007669"/>
    <property type="project" value="UniProtKB-SubCell"/>
</dbReference>